<comment type="caution">
    <text evidence="6">The sequence shown here is derived from an EMBL/GenBank/DDBJ whole genome shotgun (WGS) entry which is preliminary data.</text>
</comment>
<evidence type="ECO:0000313" key="7">
    <source>
        <dbReference type="Proteomes" id="UP001231915"/>
    </source>
</evidence>
<feature type="transmembrane region" description="Helical" evidence="5">
    <location>
        <begin position="104"/>
        <end position="122"/>
    </location>
</feature>
<dbReference type="SUPFAM" id="SSF90123">
    <property type="entry name" value="ABC transporter transmembrane region"/>
    <property type="match status" value="1"/>
</dbReference>
<name>A0ABT7EGR3_9GAMM</name>
<proteinExistence type="predicted"/>
<feature type="transmembrane region" description="Helical" evidence="5">
    <location>
        <begin position="77"/>
        <end position="98"/>
    </location>
</feature>
<keyword evidence="7" id="KW-1185">Reference proteome</keyword>
<dbReference type="Proteomes" id="UP001231915">
    <property type="component" value="Unassembled WGS sequence"/>
</dbReference>
<organism evidence="6 7">
    <name type="scientific">Pseudoalteromonas obscura</name>
    <dbReference type="NCBI Taxonomy" id="3048491"/>
    <lineage>
        <taxon>Bacteria</taxon>
        <taxon>Pseudomonadati</taxon>
        <taxon>Pseudomonadota</taxon>
        <taxon>Gammaproteobacteria</taxon>
        <taxon>Alteromonadales</taxon>
        <taxon>Pseudoalteromonadaceae</taxon>
        <taxon>Pseudoalteromonas</taxon>
    </lineage>
</organism>
<keyword evidence="4 5" id="KW-0472">Membrane</keyword>
<sequence length="185" mass="21466">MSFNELIVEPMFFVVSTILSIFLSVFANIITPKLSALLSKYSSKIRHVQSKKKETFSIKVKVASNDENKVINIKLDAAYLLIRSLLIMIVSFFVFMTIPYFIDSFTIIILFISFLLVTYSISTLNNAQKTYNIALLATERAEKIKEIKYLVQDAFNPYDDYEHDFTDPEDEMFTEHLNAWDEENI</sequence>
<gene>
    <name evidence="6" type="ORF">QNM18_03960</name>
</gene>
<protein>
    <submittedName>
        <fullName evidence="6">Uncharacterized protein</fullName>
    </submittedName>
</protein>
<feature type="transmembrane region" description="Helical" evidence="5">
    <location>
        <begin position="12"/>
        <end position="30"/>
    </location>
</feature>
<comment type="subcellular location">
    <subcellularLocation>
        <location evidence="1">Cell membrane</location>
        <topology evidence="1">Multi-pass membrane protein</topology>
    </subcellularLocation>
</comment>
<evidence type="ECO:0000256" key="1">
    <source>
        <dbReference type="ARBA" id="ARBA00004651"/>
    </source>
</evidence>
<keyword evidence="2 5" id="KW-0812">Transmembrane</keyword>
<evidence type="ECO:0000256" key="3">
    <source>
        <dbReference type="ARBA" id="ARBA00022989"/>
    </source>
</evidence>
<evidence type="ECO:0000256" key="5">
    <source>
        <dbReference type="SAM" id="Phobius"/>
    </source>
</evidence>
<accession>A0ABT7EGR3</accession>
<keyword evidence="3 5" id="KW-1133">Transmembrane helix</keyword>
<evidence type="ECO:0000256" key="4">
    <source>
        <dbReference type="ARBA" id="ARBA00023136"/>
    </source>
</evidence>
<reference evidence="6 7" key="1">
    <citation type="submission" date="2023-05" db="EMBL/GenBank/DDBJ databases">
        <title>Pseudoalteromonas ardens sp. nov., Pseudoalteromonas obscura sp. nov., and Pseudoalteromonas umbrosa sp. nov., isolated from the coral Montipora capitata.</title>
        <authorList>
            <person name="Thomas E.M."/>
            <person name="Smith E.M."/>
            <person name="Papke E."/>
            <person name="Shlafstein M.D."/>
            <person name="Oline D.K."/>
            <person name="Videau P."/>
            <person name="Saw J.H."/>
            <person name="Strangman W.K."/>
            <person name="Ushijima B."/>
        </authorList>
    </citation>
    <scope>NUCLEOTIDE SEQUENCE [LARGE SCALE GENOMIC DNA]</scope>
    <source>
        <strain evidence="6 7">P94</strain>
    </source>
</reference>
<evidence type="ECO:0000313" key="6">
    <source>
        <dbReference type="EMBL" id="MDK2594227.1"/>
    </source>
</evidence>
<dbReference type="InterPro" id="IPR036640">
    <property type="entry name" value="ABC1_TM_sf"/>
</dbReference>
<dbReference type="RefSeq" id="WP_284136414.1">
    <property type="nucleotide sequence ID" value="NZ_JASJUT010000001.1"/>
</dbReference>
<dbReference type="EMBL" id="JASJUT010000001">
    <property type="protein sequence ID" value="MDK2594227.1"/>
    <property type="molecule type" value="Genomic_DNA"/>
</dbReference>
<evidence type="ECO:0000256" key="2">
    <source>
        <dbReference type="ARBA" id="ARBA00022692"/>
    </source>
</evidence>